<comment type="caution">
    <text evidence="1">The sequence shown here is derived from an EMBL/GenBank/DDBJ whole genome shotgun (WGS) entry which is preliminary data.</text>
</comment>
<sequence length="59" mass="6810">MSEPRYYIKIDGKWYRTVEGASTYGGKATLLAWSPSHPERDSRIIKALEEQLEDLPRKA</sequence>
<gene>
    <name evidence="1" type="ORF">S06H3_51720</name>
</gene>
<dbReference type="AlphaFoldDB" id="X1N3L0"/>
<protein>
    <submittedName>
        <fullName evidence="1">Uncharacterized protein</fullName>
    </submittedName>
</protein>
<evidence type="ECO:0000313" key="1">
    <source>
        <dbReference type="EMBL" id="GAI38592.1"/>
    </source>
</evidence>
<name>X1N3L0_9ZZZZ</name>
<accession>X1N3L0</accession>
<dbReference type="EMBL" id="BARV01032840">
    <property type="protein sequence ID" value="GAI38592.1"/>
    <property type="molecule type" value="Genomic_DNA"/>
</dbReference>
<proteinExistence type="predicted"/>
<organism evidence="1">
    <name type="scientific">marine sediment metagenome</name>
    <dbReference type="NCBI Taxonomy" id="412755"/>
    <lineage>
        <taxon>unclassified sequences</taxon>
        <taxon>metagenomes</taxon>
        <taxon>ecological metagenomes</taxon>
    </lineage>
</organism>
<reference evidence="1" key="1">
    <citation type="journal article" date="2014" name="Front. Microbiol.">
        <title>High frequency of phylogenetically diverse reductive dehalogenase-homologous genes in deep subseafloor sedimentary metagenomes.</title>
        <authorList>
            <person name="Kawai M."/>
            <person name="Futagami T."/>
            <person name="Toyoda A."/>
            <person name="Takaki Y."/>
            <person name="Nishi S."/>
            <person name="Hori S."/>
            <person name="Arai W."/>
            <person name="Tsubouchi T."/>
            <person name="Morono Y."/>
            <person name="Uchiyama I."/>
            <person name="Ito T."/>
            <person name="Fujiyama A."/>
            <person name="Inagaki F."/>
            <person name="Takami H."/>
        </authorList>
    </citation>
    <scope>NUCLEOTIDE SEQUENCE</scope>
    <source>
        <strain evidence="1">Expedition CK06-06</strain>
    </source>
</reference>